<dbReference type="AlphaFoldDB" id="A0AAN5NAN7"/>
<dbReference type="EMBL" id="JAENRE010000001">
    <property type="protein sequence ID" value="MBO3415662.1"/>
    <property type="molecule type" value="Genomic_DNA"/>
</dbReference>
<evidence type="ECO:0000313" key="6">
    <source>
        <dbReference type="Proteomes" id="UP000855421"/>
    </source>
</evidence>
<reference evidence="1" key="2">
    <citation type="journal article" date="2018" name="Genome Biol.">
        <title>SKESA: strategic k-mer extension for scrupulous assemblies.</title>
        <authorList>
            <person name="Souvorov A."/>
            <person name="Agarwala R."/>
            <person name="Lipman D.J."/>
        </authorList>
    </citation>
    <scope>NUCLEOTIDE SEQUENCE</scope>
    <source>
        <strain evidence="1">C25</strain>
    </source>
</reference>
<evidence type="ECO:0000313" key="1">
    <source>
        <dbReference type="EMBL" id="HAT4298942.1"/>
    </source>
</evidence>
<sequence>METKKNNIKDNMRISYIIREMLKELERINGNIPDIDWVENNVIDYLSEDEYVKIVTIMVEGDLIKGCQGVNFQDFALFDENIKDMRITVKGIEFLNR</sequence>
<proteinExistence type="predicted"/>
<comment type="caution">
    <text evidence="1">The sequence shown here is derived from an EMBL/GenBank/DDBJ whole genome shotgun (WGS) entry which is preliminary data.</text>
</comment>
<evidence type="ECO:0000313" key="3">
    <source>
        <dbReference type="EMBL" id="PWX42373.1"/>
    </source>
</evidence>
<name>A0AAN5NAN7_CLOPF</name>
<dbReference type="Proteomes" id="UP000855421">
    <property type="component" value="Unassembled WGS sequence"/>
</dbReference>
<reference evidence="2 5" key="4">
    <citation type="submission" date="2020-12" db="EMBL/GenBank/DDBJ databases">
        <title>Comparative genomics of Clostridium perfringens reveals patterns of host-associated phylogenetic clades and virulence factors.</title>
        <authorList>
            <person name="Smith A.H."/>
            <person name="Geier R."/>
        </authorList>
    </citation>
    <scope>NUCLEOTIDE SEQUENCE [LARGE SCALE GENOMIC DNA]</scope>
    <source>
        <strain evidence="2 5">CHD15829P</strain>
    </source>
</reference>
<reference evidence="3 4" key="1">
    <citation type="journal article" date="2018" name="BMC Genomics">
        <title>Whole genome analysis reveals the diversity and evolutionary relationships between necrotic enteritis-causing strains of Clostridium perfringens.</title>
        <authorList>
            <person name="Lacey J.A."/>
            <person name="Allnutt T.R."/>
            <person name="Vezina B."/>
            <person name="Van T.T.H."/>
            <person name="Stent T."/>
            <person name="Han X."/>
            <person name="Rood J.I."/>
            <person name="Wade B."/>
            <person name="Keyburn A.L."/>
            <person name="Seeman T."/>
            <person name="Chen H."/>
            <person name="Haring V."/>
            <person name="Johanesen P.A."/>
            <person name="Lyras D."/>
            <person name="Moore R.J."/>
        </authorList>
    </citation>
    <scope>NUCLEOTIDE SEQUENCE [LARGE SCALE GENOMIC DNA]</scope>
    <source>
        <strain evidence="3 4">EUR-NE15</strain>
    </source>
</reference>
<accession>A0AAN5NAN7</accession>
<dbReference type="EMBL" id="PJTB01000001">
    <property type="protein sequence ID" value="PWX42373.1"/>
    <property type="molecule type" value="Genomic_DNA"/>
</dbReference>
<dbReference type="EMBL" id="DACTBT010000017">
    <property type="protein sequence ID" value="HAT4298942.1"/>
    <property type="molecule type" value="Genomic_DNA"/>
</dbReference>
<dbReference type="RefSeq" id="WP_057232716.1">
    <property type="nucleotide sequence ID" value="NZ_CATNYE010000003.1"/>
</dbReference>
<reference evidence="1" key="3">
    <citation type="submission" date="2020-07" db="EMBL/GenBank/DDBJ databases">
        <authorList>
            <consortium name="NCBI Pathogen Detection Project"/>
        </authorList>
    </citation>
    <scope>NUCLEOTIDE SEQUENCE</scope>
    <source>
        <strain evidence="1">C25</strain>
    </source>
</reference>
<dbReference type="Pfam" id="PF09639">
    <property type="entry name" value="YjcQ"/>
    <property type="match status" value="1"/>
</dbReference>
<gene>
    <name evidence="3" type="ORF">CYK91_04335</name>
    <name evidence="1" type="ORF">I9063_002326</name>
    <name evidence="2" type="ORF">JJB78_03875</name>
</gene>
<evidence type="ECO:0000313" key="4">
    <source>
        <dbReference type="Proteomes" id="UP000247117"/>
    </source>
</evidence>
<dbReference type="InterPro" id="IPR018597">
    <property type="entry name" value="Phage_Tuc2009_YjcQ"/>
</dbReference>
<protein>
    <submittedName>
        <fullName evidence="1">Uncharacterized protein</fullName>
    </submittedName>
</protein>
<dbReference type="InterPro" id="IPR036388">
    <property type="entry name" value="WH-like_DNA-bd_sf"/>
</dbReference>
<organism evidence="1 6">
    <name type="scientific">Clostridium perfringens</name>
    <dbReference type="NCBI Taxonomy" id="1502"/>
    <lineage>
        <taxon>Bacteria</taxon>
        <taxon>Bacillati</taxon>
        <taxon>Bacillota</taxon>
        <taxon>Clostridia</taxon>
        <taxon>Eubacteriales</taxon>
        <taxon>Clostridiaceae</taxon>
        <taxon>Clostridium</taxon>
    </lineage>
</organism>
<evidence type="ECO:0000313" key="2">
    <source>
        <dbReference type="EMBL" id="MBO3415662.1"/>
    </source>
</evidence>
<dbReference type="Proteomes" id="UP000247117">
    <property type="component" value="Unassembled WGS sequence"/>
</dbReference>
<evidence type="ECO:0000313" key="5">
    <source>
        <dbReference type="Proteomes" id="UP000668358"/>
    </source>
</evidence>
<dbReference type="Proteomes" id="UP000668358">
    <property type="component" value="Unassembled WGS sequence"/>
</dbReference>
<dbReference type="Gene3D" id="1.10.10.10">
    <property type="entry name" value="Winged helix-like DNA-binding domain superfamily/Winged helix DNA-binding domain"/>
    <property type="match status" value="1"/>
</dbReference>